<name>A0ABQ3K1S2_9PSEU</name>
<evidence type="ECO:0000313" key="3">
    <source>
        <dbReference type="Proteomes" id="UP000649955"/>
    </source>
</evidence>
<feature type="region of interest" description="Disordered" evidence="1">
    <location>
        <begin position="1"/>
        <end position="20"/>
    </location>
</feature>
<protein>
    <submittedName>
        <fullName evidence="2">Uncharacterized protein</fullName>
    </submittedName>
</protein>
<reference evidence="3" key="1">
    <citation type="journal article" date="2019" name="Int. J. Syst. Evol. Microbiol.">
        <title>The Global Catalogue of Microorganisms (GCM) 10K type strain sequencing project: providing services to taxonomists for standard genome sequencing and annotation.</title>
        <authorList>
            <consortium name="The Broad Institute Genomics Platform"/>
            <consortium name="The Broad Institute Genome Sequencing Center for Infectious Disease"/>
            <person name="Wu L."/>
            <person name="Ma J."/>
        </authorList>
    </citation>
    <scope>NUCLEOTIDE SEQUENCE [LARGE SCALE GENOMIC DNA]</scope>
    <source>
        <strain evidence="3">CGMCC 4.7680</strain>
    </source>
</reference>
<evidence type="ECO:0000256" key="1">
    <source>
        <dbReference type="SAM" id="MobiDB-lite"/>
    </source>
</evidence>
<accession>A0ABQ3K1S2</accession>
<sequence>MSGERGQQEDAGEPGGKKGFSHALTVLTAELCHIGTFTEIDPDRVVARAPGPGHNSRTQ</sequence>
<gene>
    <name evidence="2" type="ORF">GCM10017567_08160</name>
</gene>
<dbReference type="Proteomes" id="UP000649955">
    <property type="component" value="Unassembled WGS sequence"/>
</dbReference>
<proteinExistence type="predicted"/>
<keyword evidence="3" id="KW-1185">Reference proteome</keyword>
<feature type="region of interest" description="Disordered" evidence="1">
    <location>
        <begin position="40"/>
        <end position="59"/>
    </location>
</feature>
<comment type="caution">
    <text evidence="2">The sequence shown here is derived from an EMBL/GenBank/DDBJ whole genome shotgun (WGS) entry which is preliminary data.</text>
</comment>
<dbReference type="EMBL" id="BNAW01000002">
    <property type="protein sequence ID" value="GHF95972.1"/>
    <property type="molecule type" value="Genomic_DNA"/>
</dbReference>
<organism evidence="2 3">
    <name type="scientific">Amycolatopsis bullii</name>
    <dbReference type="NCBI Taxonomy" id="941987"/>
    <lineage>
        <taxon>Bacteria</taxon>
        <taxon>Bacillati</taxon>
        <taxon>Actinomycetota</taxon>
        <taxon>Actinomycetes</taxon>
        <taxon>Pseudonocardiales</taxon>
        <taxon>Pseudonocardiaceae</taxon>
        <taxon>Amycolatopsis</taxon>
    </lineage>
</organism>
<evidence type="ECO:0000313" key="2">
    <source>
        <dbReference type="EMBL" id="GHF95972.1"/>
    </source>
</evidence>